<feature type="compositionally biased region" description="Pro residues" evidence="3">
    <location>
        <begin position="379"/>
        <end position="389"/>
    </location>
</feature>
<reference evidence="5" key="1">
    <citation type="journal article" date="2021" name="Nat. Commun.">
        <title>Genetic determinants of endophytism in the Arabidopsis root mycobiome.</title>
        <authorList>
            <person name="Mesny F."/>
            <person name="Miyauchi S."/>
            <person name="Thiergart T."/>
            <person name="Pickel B."/>
            <person name="Atanasova L."/>
            <person name="Karlsson M."/>
            <person name="Huettel B."/>
            <person name="Barry K.W."/>
            <person name="Haridas S."/>
            <person name="Chen C."/>
            <person name="Bauer D."/>
            <person name="Andreopoulos W."/>
            <person name="Pangilinan J."/>
            <person name="LaButti K."/>
            <person name="Riley R."/>
            <person name="Lipzen A."/>
            <person name="Clum A."/>
            <person name="Drula E."/>
            <person name="Henrissat B."/>
            <person name="Kohler A."/>
            <person name="Grigoriev I.V."/>
            <person name="Martin F.M."/>
            <person name="Hacquard S."/>
        </authorList>
    </citation>
    <scope>NUCLEOTIDE SEQUENCE</scope>
    <source>
        <strain evidence="5">MPI-CAGE-AT-0021</strain>
    </source>
</reference>
<comment type="caution">
    <text evidence="5">The sequence shown here is derived from an EMBL/GenBank/DDBJ whole genome shotgun (WGS) entry which is preliminary data.</text>
</comment>
<dbReference type="GO" id="GO:0005634">
    <property type="term" value="C:nucleus"/>
    <property type="evidence" value="ECO:0007669"/>
    <property type="project" value="UniProtKB-SubCell"/>
</dbReference>
<protein>
    <recommendedName>
        <fullName evidence="4">RED-like N-terminal domain-containing protein</fullName>
    </recommendedName>
</protein>
<evidence type="ECO:0000256" key="1">
    <source>
        <dbReference type="ARBA" id="ARBA00004123"/>
    </source>
</evidence>
<evidence type="ECO:0000313" key="5">
    <source>
        <dbReference type="EMBL" id="KAH7163241.1"/>
    </source>
</evidence>
<dbReference type="Pfam" id="PF07808">
    <property type="entry name" value="RED_N"/>
    <property type="match status" value="1"/>
</dbReference>
<proteinExistence type="predicted"/>
<sequence>MNNSQFRKLLLANSAKQAKDKDDTSSAEPAKGSTLGSRQRSSIPMTPRSVGGAQSDFARQLAERNTGNRPQRKFKSSNPRGVKLATGYIDRSKEREDDADDARTEQLKELEEALKEEEIDQETFEKRRFEIAGGDLSSTHLIKGLDFKLLKRIKDGEDVYGGKKPDEKEEEVGPEVNVDDEFDQLEDREVMAVVKEKEKKKGQLSTVALAPGKKRTRDQILAELKASRAAAKAQQDLLGDRFKKIGAKQTPGTRIERDRMGREVLIIVDEDGHEKRKVRKIQPGADKDEDAARELLIPDKDAKPLGMEVPEQYRKQDERKQEEEEEDIDIFDGVGDDYDPLAGMDGSDSDSDGDDTEKKAEESKESENAEVREVTDKSMPPPPKPPTPLAPRNYFKDAKTGLVSEEQVKAPSMSDPAIMAAIKRAAALNPIAKDKSEDGDDDDEAEGDAAKKQAMEERRKRLLQMADRDDEDLDMGFGTSRFEDEEDFDESRVKLSTWGKDDGGEGSSKGGSSKRKRAPKKRRGDANSAADVLRVMEERKKP</sequence>
<evidence type="ECO:0000313" key="6">
    <source>
        <dbReference type="Proteomes" id="UP000717696"/>
    </source>
</evidence>
<feature type="compositionally biased region" description="Polar residues" evidence="3">
    <location>
        <begin position="34"/>
        <end position="44"/>
    </location>
</feature>
<feature type="compositionally biased region" description="Acidic residues" evidence="3">
    <location>
        <begin position="323"/>
        <end position="339"/>
    </location>
</feature>
<accession>A0A9P9JJ28</accession>
<dbReference type="PANTHER" id="PTHR12765">
    <property type="entry name" value="RED PROTEIN IK FACTOR CYTOKINE IK"/>
    <property type="match status" value="1"/>
</dbReference>
<keyword evidence="6" id="KW-1185">Reference proteome</keyword>
<dbReference type="Proteomes" id="UP000717696">
    <property type="component" value="Unassembled WGS sequence"/>
</dbReference>
<feature type="region of interest" description="Disordered" evidence="3">
    <location>
        <begin position="431"/>
        <end position="542"/>
    </location>
</feature>
<feature type="compositionally biased region" description="Basic residues" evidence="3">
    <location>
        <begin position="512"/>
        <end position="523"/>
    </location>
</feature>
<gene>
    <name evidence="5" type="ORF">B0J13DRAFT_32648</name>
</gene>
<feature type="compositionally biased region" description="Acidic residues" evidence="3">
    <location>
        <begin position="437"/>
        <end position="447"/>
    </location>
</feature>
<keyword evidence="2" id="KW-0539">Nucleus</keyword>
<dbReference type="EMBL" id="JAGMUU010000001">
    <property type="protein sequence ID" value="KAH7163241.1"/>
    <property type="molecule type" value="Genomic_DNA"/>
</dbReference>
<organism evidence="5 6">
    <name type="scientific">Dactylonectria estremocensis</name>
    <dbReference type="NCBI Taxonomy" id="1079267"/>
    <lineage>
        <taxon>Eukaryota</taxon>
        <taxon>Fungi</taxon>
        <taxon>Dikarya</taxon>
        <taxon>Ascomycota</taxon>
        <taxon>Pezizomycotina</taxon>
        <taxon>Sordariomycetes</taxon>
        <taxon>Hypocreomycetidae</taxon>
        <taxon>Hypocreales</taxon>
        <taxon>Nectriaceae</taxon>
        <taxon>Dactylonectria</taxon>
    </lineage>
</organism>
<feature type="compositionally biased region" description="Basic and acidic residues" evidence="3">
    <location>
        <begin position="311"/>
        <end position="322"/>
    </location>
</feature>
<evidence type="ECO:0000256" key="3">
    <source>
        <dbReference type="SAM" id="MobiDB-lite"/>
    </source>
</evidence>
<evidence type="ECO:0000256" key="2">
    <source>
        <dbReference type="ARBA" id="ARBA00023242"/>
    </source>
</evidence>
<feature type="region of interest" description="Disordered" evidence="3">
    <location>
        <begin position="272"/>
        <end position="414"/>
    </location>
</feature>
<feature type="compositionally biased region" description="Basic and acidic residues" evidence="3">
    <location>
        <begin position="356"/>
        <end position="376"/>
    </location>
</feature>
<feature type="domain" description="RED-like N-terminal" evidence="4">
    <location>
        <begin position="82"/>
        <end position="198"/>
    </location>
</feature>
<dbReference type="InterPro" id="IPR039896">
    <property type="entry name" value="Red-like"/>
</dbReference>
<feature type="compositionally biased region" description="Basic and acidic residues" evidence="3">
    <location>
        <begin position="448"/>
        <end position="459"/>
    </location>
</feature>
<feature type="region of interest" description="Disordered" evidence="3">
    <location>
        <begin position="1"/>
        <end position="104"/>
    </location>
</feature>
<name>A0A9P9JJ28_9HYPO</name>
<feature type="compositionally biased region" description="Basic and acidic residues" evidence="3">
    <location>
        <begin position="90"/>
        <end position="104"/>
    </location>
</feature>
<dbReference type="InterPro" id="IPR012916">
    <property type="entry name" value="RED_N"/>
</dbReference>
<evidence type="ECO:0000259" key="4">
    <source>
        <dbReference type="Pfam" id="PF07808"/>
    </source>
</evidence>
<dbReference type="OrthoDB" id="3366823at2759"/>
<comment type="subcellular location">
    <subcellularLocation>
        <location evidence="1">Nucleus</location>
    </subcellularLocation>
</comment>
<dbReference type="AlphaFoldDB" id="A0A9P9JJ28"/>
<feature type="compositionally biased region" description="Basic and acidic residues" evidence="3">
    <location>
        <begin position="290"/>
        <end position="303"/>
    </location>
</feature>